<keyword evidence="1" id="KW-0732">Signal</keyword>
<dbReference type="GO" id="GO:0006508">
    <property type="term" value="P:proteolysis"/>
    <property type="evidence" value="ECO:0007669"/>
    <property type="project" value="InterPro"/>
</dbReference>
<name>A0A8J2L3X8_9HEXA</name>
<evidence type="ECO:0000313" key="3">
    <source>
        <dbReference type="Proteomes" id="UP000708208"/>
    </source>
</evidence>
<reference evidence="2" key="1">
    <citation type="submission" date="2021-06" db="EMBL/GenBank/DDBJ databases">
        <authorList>
            <person name="Hodson N. C."/>
            <person name="Mongue J. A."/>
            <person name="Jaron S. K."/>
        </authorList>
    </citation>
    <scope>NUCLEOTIDE SEQUENCE</scope>
</reference>
<organism evidence="2 3">
    <name type="scientific">Allacma fusca</name>
    <dbReference type="NCBI Taxonomy" id="39272"/>
    <lineage>
        <taxon>Eukaryota</taxon>
        <taxon>Metazoa</taxon>
        <taxon>Ecdysozoa</taxon>
        <taxon>Arthropoda</taxon>
        <taxon>Hexapoda</taxon>
        <taxon>Collembola</taxon>
        <taxon>Symphypleona</taxon>
        <taxon>Sminthuridae</taxon>
        <taxon>Allacma</taxon>
    </lineage>
</organism>
<keyword evidence="3" id="KW-1185">Reference proteome</keyword>
<dbReference type="GO" id="GO:0004185">
    <property type="term" value="F:serine-type carboxypeptidase activity"/>
    <property type="evidence" value="ECO:0007669"/>
    <property type="project" value="InterPro"/>
</dbReference>
<protein>
    <submittedName>
        <fullName evidence="2">Uncharacterized protein</fullName>
    </submittedName>
</protein>
<feature type="chain" id="PRO_5035282722" evidence="1">
    <location>
        <begin position="17"/>
        <end position="324"/>
    </location>
</feature>
<dbReference type="Proteomes" id="UP000708208">
    <property type="component" value="Unassembled WGS sequence"/>
</dbReference>
<gene>
    <name evidence="2" type="ORF">AFUS01_LOCUS35177</name>
</gene>
<dbReference type="InterPro" id="IPR001563">
    <property type="entry name" value="Peptidase_S10"/>
</dbReference>
<evidence type="ECO:0000256" key="1">
    <source>
        <dbReference type="SAM" id="SignalP"/>
    </source>
</evidence>
<proteinExistence type="predicted"/>
<sequence length="324" mass="37016">MIKFLYVSSFLLAIHAIPRLLGAPTEPELFLTKYIKDGQLDKARELSSDHMKQFYLKSSTSDKLQSFSGYLTVDEAVNSNIFFWFFPALENPTTAPVVMWMSENTGFSCLKGVFLGPFYLDDNLELKGFSFTDKEGGYDSSKEDESAEVYEALSQFFTLFSEYCMPKMIFIWLENLQQVSISRDFKALLECVIFGYFAPEHASGIVSVIHDNNEKGPKVTINLEGMMFGSPLLNMPLQLQLANHIYSMGLINEQQRDMITIEQEKIGTLIKDKKFKEAHDVIMKVVLFPNNMYERLTGLENSVNILITKPPKEIARFINFLDTN</sequence>
<dbReference type="AlphaFoldDB" id="A0A8J2L3X8"/>
<feature type="signal peptide" evidence="1">
    <location>
        <begin position="1"/>
        <end position="16"/>
    </location>
</feature>
<accession>A0A8J2L3X8</accession>
<comment type="caution">
    <text evidence="2">The sequence shown here is derived from an EMBL/GenBank/DDBJ whole genome shotgun (WGS) entry which is preliminary data.</text>
</comment>
<dbReference type="Pfam" id="PF00450">
    <property type="entry name" value="Peptidase_S10"/>
    <property type="match status" value="2"/>
</dbReference>
<evidence type="ECO:0000313" key="2">
    <source>
        <dbReference type="EMBL" id="CAG7825052.1"/>
    </source>
</evidence>
<dbReference type="OrthoDB" id="443318at2759"/>
<dbReference type="EMBL" id="CAJVCH010534751">
    <property type="protein sequence ID" value="CAG7825052.1"/>
    <property type="molecule type" value="Genomic_DNA"/>
</dbReference>